<protein>
    <submittedName>
        <fullName evidence="3">GIY-YIG nuclease family protein</fullName>
    </submittedName>
</protein>
<evidence type="ECO:0000313" key="3">
    <source>
        <dbReference type="EMBL" id="GAA0656660.1"/>
    </source>
</evidence>
<reference evidence="4" key="1">
    <citation type="journal article" date="2019" name="Int. J. Syst. Evol. Microbiol.">
        <title>The Global Catalogue of Microorganisms (GCM) 10K type strain sequencing project: providing services to taxonomists for standard genome sequencing and annotation.</title>
        <authorList>
            <consortium name="The Broad Institute Genomics Platform"/>
            <consortium name="The Broad Institute Genome Sequencing Center for Infectious Disease"/>
            <person name="Wu L."/>
            <person name="Ma J."/>
        </authorList>
    </citation>
    <scope>NUCLEOTIDE SEQUENCE [LARGE SCALE GENOMIC DNA]</scope>
    <source>
        <strain evidence="4">JCM 14603</strain>
    </source>
</reference>
<dbReference type="InterPro" id="IPR000305">
    <property type="entry name" value="GIY-YIG_endonuc"/>
</dbReference>
<dbReference type="Pfam" id="PF01541">
    <property type="entry name" value="GIY-YIG"/>
    <property type="match status" value="1"/>
</dbReference>
<dbReference type="CDD" id="cd10448">
    <property type="entry name" value="GIY-YIG_unchar_3"/>
    <property type="match status" value="1"/>
</dbReference>
<dbReference type="PROSITE" id="PS50164">
    <property type="entry name" value="GIY_YIG"/>
    <property type="match status" value="1"/>
</dbReference>
<accession>A0ABP3SP20</accession>
<name>A0ABP3SP20_9SPHN</name>
<dbReference type="InterPro" id="IPR050190">
    <property type="entry name" value="UPF0213_domain"/>
</dbReference>
<organism evidence="3 4">
    <name type="scientific">Sphingomonas insulae</name>
    <dbReference type="NCBI Taxonomy" id="424800"/>
    <lineage>
        <taxon>Bacteria</taxon>
        <taxon>Pseudomonadati</taxon>
        <taxon>Pseudomonadota</taxon>
        <taxon>Alphaproteobacteria</taxon>
        <taxon>Sphingomonadales</taxon>
        <taxon>Sphingomonadaceae</taxon>
        <taxon>Sphingomonas</taxon>
    </lineage>
</organism>
<dbReference type="Proteomes" id="UP001500238">
    <property type="component" value="Unassembled WGS sequence"/>
</dbReference>
<gene>
    <name evidence="3" type="ORF">GCM10009102_00720</name>
</gene>
<dbReference type="PANTHER" id="PTHR34477">
    <property type="entry name" value="UPF0213 PROTEIN YHBQ"/>
    <property type="match status" value="1"/>
</dbReference>
<comment type="similarity">
    <text evidence="1">Belongs to the UPF0213 family.</text>
</comment>
<dbReference type="InterPro" id="IPR035901">
    <property type="entry name" value="GIY-YIG_endonuc_sf"/>
</dbReference>
<feature type="domain" description="GIY-YIG" evidence="2">
    <location>
        <begin position="3"/>
        <end position="79"/>
    </location>
</feature>
<sequence length="107" mass="12306">MDREPCVYILASRPHGTLYVGVTSNLPGRLVQHREGLIPGFTSRYGVHRLVWYDVADTMEAVIVREKQLKRWNRDWKLRLIEERNPAWDDLAIGLGLPPAPVKESNT</sequence>
<evidence type="ECO:0000313" key="4">
    <source>
        <dbReference type="Proteomes" id="UP001500238"/>
    </source>
</evidence>
<proteinExistence type="inferred from homology"/>
<dbReference type="RefSeq" id="WP_163957673.1">
    <property type="nucleotide sequence ID" value="NZ_BAAAES010000001.1"/>
</dbReference>
<evidence type="ECO:0000259" key="2">
    <source>
        <dbReference type="PROSITE" id="PS50164"/>
    </source>
</evidence>
<dbReference type="Gene3D" id="3.40.1440.10">
    <property type="entry name" value="GIY-YIG endonuclease"/>
    <property type="match status" value="1"/>
</dbReference>
<dbReference type="PANTHER" id="PTHR34477:SF5">
    <property type="entry name" value="BSL5627 PROTEIN"/>
    <property type="match status" value="1"/>
</dbReference>
<comment type="caution">
    <text evidence="3">The sequence shown here is derived from an EMBL/GenBank/DDBJ whole genome shotgun (WGS) entry which is preliminary data.</text>
</comment>
<keyword evidence="4" id="KW-1185">Reference proteome</keyword>
<dbReference type="SUPFAM" id="SSF82771">
    <property type="entry name" value="GIY-YIG endonuclease"/>
    <property type="match status" value="1"/>
</dbReference>
<evidence type="ECO:0000256" key="1">
    <source>
        <dbReference type="ARBA" id="ARBA00007435"/>
    </source>
</evidence>
<dbReference type="EMBL" id="BAAAES010000001">
    <property type="protein sequence ID" value="GAA0656660.1"/>
    <property type="molecule type" value="Genomic_DNA"/>
</dbReference>